<dbReference type="InterPro" id="IPR050603">
    <property type="entry name" value="MYST_HAT"/>
</dbReference>
<evidence type="ECO:0000256" key="5">
    <source>
        <dbReference type="ARBA" id="ARBA00022723"/>
    </source>
</evidence>
<proteinExistence type="inferred from homology"/>
<keyword evidence="11" id="KW-0539">Nucleus</keyword>
<keyword evidence="12" id="KW-0012">Acyltransferase</keyword>
<keyword evidence="8" id="KW-0007">Acetylation</keyword>
<dbReference type="STRING" id="36022.A0A1V2L4Z8"/>
<dbReference type="Gene3D" id="3.40.630.30">
    <property type="match status" value="1"/>
</dbReference>
<dbReference type="AlphaFoldDB" id="A0A1V2L4Z8"/>
<evidence type="ECO:0000256" key="8">
    <source>
        <dbReference type="ARBA" id="ARBA00022990"/>
    </source>
</evidence>
<keyword evidence="9" id="KW-0805">Transcription regulation</keyword>
<dbReference type="Proteomes" id="UP000189513">
    <property type="component" value="Unassembled WGS sequence"/>
</dbReference>
<dbReference type="FunFam" id="3.40.630.30:FF:000067">
    <property type="entry name" value="Histone acetyltransferase"/>
    <property type="match status" value="1"/>
</dbReference>
<evidence type="ECO:0000256" key="12">
    <source>
        <dbReference type="ARBA" id="ARBA00023315"/>
    </source>
</evidence>
<dbReference type="PANTHER" id="PTHR10615">
    <property type="entry name" value="HISTONE ACETYLTRANSFERASE"/>
    <property type="match status" value="1"/>
</dbReference>
<evidence type="ECO:0000256" key="4">
    <source>
        <dbReference type="ARBA" id="ARBA00022679"/>
    </source>
</evidence>
<dbReference type="InterPro" id="IPR002717">
    <property type="entry name" value="HAT_MYST-type"/>
</dbReference>
<dbReference type="EMBL" id="MPUK01000007">
    <property type="protein sequence ID" value="ONH66336.1"/>
    <property type="molecule type" value="Genomic_DNA"/>
</dbReference>
<evidence type="ECO:0000256" key="13">
    <source>
        <dbReference type="PIRSR" id="PIRSR602717-51"/>
    </source>
</evidence>
<dbReference type="PANTHER" id="PTHR10615:SF219">
    <property type="entry name" value="HISTONE ACETYLTRANSFERASE KAT5"/>
    <property type="match status" value="1"/>
</dbReference>
<dbReference type="InterPro" id="IPR016181">
    <property type="entry name" value="Acyl_CoA_acyltransferase"/>
</dbReference>
<evidence type="ECO:0000256" key="9">
    <source>
        <dbReference type="ARBA" id="ARBA00023015"/>
    </source>
</evidence>
<dbReference type="Gene3D" id="1.10.10.10">
    <property type="entry name" value="Winged helix-like DNA-binding domain superfamily/Winged helix DNA-binding domain"/>
    <property type="match status" value="1"/>
</dbReference>
<evidence type="ECO:0000256" key="2">
    <source>
        <dbReference type="ARBA" id="ARBA00010107"/>
    </source>
</evidence>
<dbReference type="InterPro" id="IPR036388">
    <property type="entry name" value="WH-like_DNA-bd_sf"/>
</dbReference>
<evidence type="ECO:0000256" key="1">
    <source>
        <dbReference type="ARBA" id="ARBA00004123"/>
    </source>
</evidence>
<dbReference type="GO" id="GO:0006355">
    <property type="term" value="P:regulation of DNA-templated transcription"/>
    <property type="evidence" value="ECO:0007669"/>
    <property type="project" value="InterPro"/>
</dbReference>
<dbReference type="PROSITE" id="PS51726">
    <property type="entry name" value="MYST_HAT"/>
    <property type="match status" value="1"/>
</dbReference>
<organism evidence="15 16">
    <name type="scientific">Cyberlindnera fabianii</name>
    <name type="common">Yeast</name>
    <name type="synonym">Hansenula fabianii</name>
    <dbReference type="NCBI Taxonomy" id="36022"/>
    <lineage>
        <taxon>Eukaryota</taxon>
        <taxon>Fungi</taxon>
        <taxon>Dikarya</taxon>
        <taxon>Ascomycota</taxon>
        <taxon>Saccharomycotina</taxon>
        <taxon>Saccharomycetes</taxon>
        <taxon>Phaffomycetales</taxon>
        <taxon>Phaffomycetaceae</taxon>
        <taxon>Cyberlindnera</taxon>
    </lineage>
</organism>
<feature type="active site" description="Proton donor/acceptor" evidence="13">
    <location>
        <position position="170"/>
    </location>
</feature>
<comment type="caution">
    <text evidence="15">The sequence shown here is derived from an EMBL/GenBank/DDBJ whole genome shotgun (WGS) entry which is preliminary data.</text>
</comment>
<evidence type="ECO:0000256" key="7">
    <source>
        <dbReference type="ARBA" id="ARBA00022833"/>
    </source>
</evidence>
<dbReference type="EC" id="2.3.1.48" evidence="3"/>
<evidence type="ECO:0000256" key="3">
    <source>
        <dbReference type="ARBA" id="ARBA00013184"/>
    </source>
</evidence>
<keyword evidence="4 15" id="KW-0808">Transferase</keyword>
<gene>
    <name evidence="15" type="ORF">BON22_3771</name>
</gene>
<keyword evidence="16" id="KW-1185">Reference proteome</keyword>
<evidence type="ECO:0000256" key="11">
    <source>
        <dbReference type="ARBA" id="ARBA00023242"/>
    </source>
</evidence>
<dbReference type="GO" id="GO:0046972">
    <property type="term" value="F:histone H4K16 acetyltransferase activity"/>
    <property type="evidence" value="ECO:0007669"/>
    <property type="project" value="TreeGrafter"/>
</dbReference>
<dbReference type="VEuPathDB" id="FungiDB:BON22_3771"/>
<reference evidence="16" key="1">
    <citation type="journal article" date="2017" name="Genome Announc.">
        <title>Genome sequences of Cyberlindnera fabianii 65, Pichia kudriavzevii 129, and Saccharomyces cerevisiae 131 isolated from fermented masau fruits in Zimbabwe.</title>
        <authorList>
            <person name="van Rijswijck I.M.H."/>
            <person name="Derks M.F.L."/>
            <person name="Abee T."/>
            <person name="de Ridder D."/>
            <person name="Smid E.J."/>
        </authorList>
    </citation>
    <scope>NUCLEOTIDE SEQUENCE [LARGE SCALE GENOMIC DNA]</scope>
    <source>
        <strain evidence="16">65</strain>
    </source>
</reference>
<protein>
    <recommendedName>
        <fullName evidence="3">histone acetyltransferase</fullName>
        <ecNumber evidence="3">2.3.1.48</ecNumber>
    </recommendedName>
</protein>
<keyword evidence="6" id="KW-0863">Zinc-finger</keyword>
<comment type="subcellular location">
    <subcellularLocation>
        <location evidence="1">Nucleus</location>
    </subcellularLocation>
</comment>
<evidence type="ECO:0000256" key="10">
    <source>
        <dbReference type="ARBA" id="ARBA00023163"/>
    </source>
</evidence>
<evidence type="ECO:0000259" key="14">
    <source>
        <dbReference type="PROSITE" id="PS51726"/>
    </source>
</evidence>
<comment type="similarity">
    <text evidence="2">Belongs to the MYST (SAS/MOZ) family.</text>
</comment>
<name>A0A1V2L4Z8_CYBFA</name>
<evidence type="ECO:0000256" key="6">
    <source>
        <dbReference type="ARBA" id="ARBA00022771"/>
    </source>
</evidence>
<keyword evidence="7" id="KW-0862">Zinc</keyword>
<evidence type="ECO:0000313" key="16">
    <source>
        <dbReference type="Proteomes" id="UP000189513"/>
    </source>
</evidence>
<dbReference type="GO" id="GO:0005634">
    <property type="term" value="C:nucleus"/>
    <property type="evidence" value="ECO:0007669"/>
    <property type="project" value="UniProtKB-SubCell"/>
</dbReference>
<dbReference type="GO" id="GO:0035267">
    <property type="term" value="C:NuA4 histone acetyltransferase complex"/>
    <property type="evidence" value="ECO:0007669"/>
    <property type="project" value="TreeGrafter"/>
</dbReference>
<feature type="domain" description="MYST-type HAT" evidence="14">
    <location>
        <begin position="1"/>
        <end position="249"/>
    </location>
</feature>
<keyword evidence="5" id="KW-0479">Metal-binding</keyword>
<dbReference type="GO" id="GO:0008270">
    <property type="term" value="F:zinc ion binding"/>
    <property type="evidence" value="ECO:0007669"/>
    <property type="project" value="UniProtKB-KW"/>
</dbReference>
<dbReference type="Pfam" id="PF01853">
    <property type="entry name" value="MOZ_SAS"/>
    <property type="match status" value="1"/>
</dbReference>
<dbReference type="Gene3D" id="3.30.60.60">
    <property type="entry name" value="N-acetyl transferase-like"/>
    <property type="match status" value="1"/>
</dbReference>
<sequence>MGFRYSNQEPASKKRPSVNTNTTWLDKLFICDRCFKYTELKEEFDQHILACQLVDKQTGKIVYQDEPHTIRRVRGSKHKLFTQNLCLFTKLFLDNKSVFFTVDYFEFYIIYDNETSKPMGFFSKELLSPDRNNLACILIFPPYQRRRLGTLLIAFSYELSKAQRLVSGPEKPLSPFGLVGYLRYWSNVVTRELVFGNFKKYTTVTLEELSNWTGIRPEDITMTLKYMNVIKTKDNILYIEKDKLHKWVKDNNVNMRPLCKRECLLID</sequence>
<dbReference type="SUPFAM" id="SSF55729">
    <property type="entry name" value="Acyl-CoA N-acyltransferases (Nat)"/>
    <property type="match status" value="1"/>
</dbReference>
<keyword evidence="10" id="KW-0804">Transcription</keyword>
<accession>A0A1V2L4Z8</accession>
<evidence type="ECO:0000313" key="15">
    <source>
        <dbReference type="EMBL" id="ONH66336.1"/>
    </source>
</evidence>
<dbReference type="OMA" id="YKLSAWE"/>